<name>A0AAD5VPN7_9AGAR</name>
<dbReference type="AlphaFoldDB" id="A0AAD5VPN7"/>
<feature type="region of interest" description="Disordered" evidence="1">
    <location>
        <begin position="248"/>
        <end position="288"/>
    </location>
</feature>
<proteinExistence type="predicted"/>
<dbReference type="EMBL" id="JANIEX010001009">
    <property type="protein sequence ID" value="KAJ3561404.1"/>
    <property type="molecule type" value="Genomic_DNA"/>
</dbReference>
<dbReference type="Proteomes" id="UP001213000">
    <property type="component" value="Unassembled WGS sequence"/>
</dbReference>
<accession>A0AAD5VPN7</accession>
<evidence type="ECO:0000313" key="2">
    <source>
        <dbReference type="EMBL" id="KAJ3561404.1"/>
    </source>
</evidence>
<sequence>MSTASNTVYSREASVSSSILVYPTSPSPHSRGDSVSSGILVYPMSPSPQPEAISEKSDCFSAEAACVVCYLEIGQDPRVFYLTQQDGWVSFIDCQKFVQVSQFPETKFEIFHNQIGEFMELGPNSVEWRFPSEKYSFFLLKKQGMTDDECPKLNEWIGLLMGDIDDYIKMRASSPLLPSSPPPETAMVEYQNASTQTEPIPHQSIASKDNNSLKRKHFEVDQDDSRVQTVNVNLRVLIQGVEGTLEFDETKPPHKKNKRARRDKKRCCNVQTYPGTGSPDDPIDIDAF</sequence>
<reference evidence="2" key="1">
    <citation type="submission" date="2022-07" db="EMBL/GenBank/DDBJ databases">
        <title>Genome Sequence of Leucocoprinus birnbaumii.</title>
        <authorList>
            <person name="Buettner E."/>
        </authorList>
    </citation>
    <scope>NUCLEOTIDE SEQUENCE</scope>
    <source>
        <strain evidence="2">VT141</strain>
    </source>
</reference>
<organism evidence="2 3">
    <name type="scientific">Leucocoprinus birnbaumii</name>
    <dbReference type="NCBI Taxonomy" id="56174"/>
    <lineage>
        <taxon>Eukaryota</taxon>
        <taxon>Fungi</taxon>
        <taxon>Dikarya</taxon>
        <taxon>Basidiomycota</taxon>
        <taxon>Agaricomycotina</taxon>
        <taxon>Agaricomycetes</taxon>
        <taxon>Agaricomycetidae</taxon>
        <taxon>Agaricales</taxon>
        <taxon>Agaricineae</taxon>
        <taxon>Agaricaceae</taxon>
        <taxon>Leucocoprinus</taxon>
    </lineage>
</organism>
<keyword evidence="3" id="KW-1185">Reference proteome</keyword>
<gene>
    <name evidence="2" type="ORF">NP233_g10214</name>
</gene>
<evidence type="ECO:0000313" key="3">
    <source>
        <dbReference type="Proteomes" id="UP001213000"/>
    </source>
</evidence>
<evidence type="ECO:0000256" key="1">
    <source>
        <dbReference type="SAM" id="MobiDB-lite"/>
    </source>
</evidence>
<comment type="caution">
    <text evidence="2">The sequence shown here is derived from an EMBL/GenBank/DDBJ whole genome shotgun (WGS) entry which is preliminary data.</text>
</comment>
<protein>
    <submittedName>
        <fullName evidence="2">Uncharacterized protein</fullName>
    </submittedName>
</protein>
<feature type="compositionally biased region" description="Basic residues" evidence="1">
    <location>
        <begin position="253"/>
        <end position="267"/>
    </location>
</feature>